<dbReference type="GO" id="GO:0008239">
    <property type="term" value="F:dipeptidyl-peptidase activity"/>
    <property type="evidence" value="ECO:0007669"/>
    <property type="project" value="TreeGrafter"/>
</dbReference>
<keyword evidence="7" id="KW-0121">Carboxypeptidase</keyword>
<evidence type="ECO:0000256" key="4">
    <source>
        <dbReference type="ARBA" id="ARBA00022801"/>
    </source>
</evidence>
<dbReference type="SUPFAM" id="SSF53474">
    <property type="entry name" value="alpha/beta-Hydrolases"/>
    <property type="match status" value="1"/>
</dbReference>
<keyword evidence="2" id="KW-0645">Protease</keyword>
<keyword evidence="6" id="KW-0325">Glycoprotein</keyword>
<keyword evidence="8" id="KW-1185">Reference proteome</keyword>
<dbReference type="GO" id="GO:0070008">
    <property type="term" value="F:serine-type exopeptidase activity"/>
    <property type="evidence" value="ECO:0007669"/>
    <property type="project" value="InterPro"/>
</dbReference>
<proteinExistence type="inferred from homology"/>
<evidence type="ECO:0000256" key="6">
    <source>
        <dbReference type="ARBA" id="ARBA00023180"/>
    </source>
</evidence>
<dbReference type="Pfam" id="PF13561">
    <property type="entry name" value="adh_short_C2"/>
    <property type="match status" value="1"/>
</dbReference>
<gene>
    <name evidence="7" type="primary">MgSCP1</name>
    <name evidence="7" type="ORF">H2200_000934</name>
</gene>
<evidence type="ECO:0000256" key="5">
    <source>
        <dbReference type="ARBA" id="ARBA00022857"/>
    </source>
</evidence>
<dbReference type="InterPro" id="IPR008758">
    <property type="entry name" value="Peptidase_S28"/>
</dbReference>
<reference evidence="7" key="1">
    <citation type="submission" date="2022-10" db="EMBL/GenBank/DDBJ databases">
        <title>Culturing micro-colonial fungi from biological soil crusts in the Mojave desert and describing Neophaeococcomyces mojavensis, and introducing the new genera and species Taxawa tesnikishii.</title>
        <authorList>
            <person name="Kurbessoian T."/>
            <person name="Stajich J.E."/>
        </authorList>
    </citation>
    <scope>NUCLEOTIDE SEQUENCE</scope>
    <source>
        <strain evidence="7">TK_41</strain>
    </source>
</reference>
<dbReference type="PRINTS" id="PR00081">
    <property type="entry name" value="GDHRDH"/>
</dbReference>
<keyword evidence="3" id="KW-0732">Signal</keyword>
<dbReference type="Gene3D" id="3.40.50.720">
    <property type="entry name" value="NAD(P)-binding Rossmann-like Domain"/>
    <property type="match status" value="1"/>
</dbReference>
<accession>A0AA39CRH0</accession>
<dbReference type="PANTHER" id="PTHR11010">
    <property type="entry name" value="PROTEASE S28 PRO-X CARBOXYPEPTIDASE-RELATED"/>
    <property type="match status" value="1"/>
</dbReference>
<dbReference type="Gene3D" id="3.40.50.1820">
    <property type="entry name" value="alpha/beta hydrolase"/>
    <property type="match status" value="2"/>
</dbReference>
<sequence length="782" mass="85480">MSLTAVDFVQALVSNGAKVYVTALPTDDIRGAVDDLNKAGQPFGGTAIGFPSDLSSKEGIAAVARELEKYETHLDILCSNAGVRRDPPKMCNVKTASLDELQESMWSSRHSDWDDTFRVNVTAHYFLSVALLKLLAAASDLDIGDGRKGRDEGRGAVIITSSCSSMHNCTNIDLTSYAASKAAIDHLVPLLASKFSRWYVRVNAINPGFLPSRMNPVEEGGNQFAELFKAMPAGRIGSSEDVAGVVLYLSSKAGAYVDGRCLNLAPAPHKLNARQAADVDPSDLYSEHYLNVPVDHFHNESRYEPHSNKTFKLRYFFDATYYKPGGPVIVLQGGETDASTRLPFLQKGIVYQLASALNGIGVILEHRYYGESFPTANLSTKNLRFLSTDQAVADQAYFASNVVFPGFEHVNLTAPGTAYLAYGGSYAGGFVSFLRKLYPDIFWGAISSSGVTEAIYDYWQYNEPIREYGPPKCIANQVKLINILDNILEKNNANTVAQLKKGFGMESLTHSDDLANLASGGIGWWQSRNWDPAVNSPEFTYYCGNITANKLLWPKYASLKANASALIKAGGWGNESAELLNPFLNWLAWTNDSYVGSCDATLNECYNNHNASAPMYTVKNNTNYNSLSWAYQYCTEWGYIQDGASVPKDRLPIVSRLLTVKYLTNICRLAFNITSPPNVNAVNKYGGFNISYPRLATVGGEADPWRPVTPLATLDKPDVLNQTSTASEPVILIQGAVHHWDENGLFPNETTPNLPPPAVASAQKAIVQAAQGWIAEFNATKS</sequence>
<evidence type="ECO:0000256" key="1">
    <source>
        <dbReference type="ARBA" id="ARBA00011079"/>
    </source>
</evidence>
<dbReference type="SUPFAM" id="SSF51735">
    <property type="entry name" value="NAD(P)-binding Rossmann-fold domains"/>
    <property type="match status" value="1"/>
</dbReference>
<dbReference type="InterPro" id="IPR020904">
    <property type="entry name" value="Sc_DH/Rdtase_CS"/>
</dbReference>
<dbReference type="Pfam" id="PF05577">
    <property type="entry name" value="Peptidase_S28"/>
    <property type="match status" value="2"/>
</dbReference>
<keyword evidence="4" id="KW-0378">Hydrolase</keyword>
<dbReference type="FunFam" id="3.40.50.1820:FF:000251">
    <property type="entry name" value="Extracelular serine carboxypeptidase, putative"/>
    <property type="match status" value="1"/>
</dbReference>
<evidence type="ECO:0000313" key="7">
    <source>
        <dbReference type="EMBL" id="KAJ9617213.1"/>
    </source>
</evidence>
<evidence type="ECO:0000256" key="2">
    <source>
        <dbReference type="ARBA" id="ARBA00022670"/>
    </source>
</evidence>
<evidence type="ECO:0000313" key="8">
    <source>
        <dbReference type="Proteomes" id="UP001172673"/>
    </source>
</evidence>
<dbReference type="PROSITE" id="PS00061">
    <property type="entry name" value="ADH_SHORT"/>
    <property type="match status" value="1"/>
</dbReference>
<dbReference type="AlphaFoldDB" id="A0AA39CRH0"/>
<dbReference type="InterPro" id="IPR029058">
    <property type="entry name" value="AB_hydrolase_fold"/>
</dbReference>
<dbReference type="Proteomes" id="UP001172673">
    <property type="component" value="Unassembled WGS sequence"/>
</dbReference>
<protein>
    <submittedName>
        <fullName evidence="7">Serine carboxypeptidase S28</fullName>
    </submittedName>
</protein>
<dbReference type="GO" id="GO:0006508">
    <property type="term" value="P:proteolysis"/>
    <property type="evidence" value="ECO:0007669"/>
    <property type="project" value="UniProtKB-KW"/>
</dbReference>
<comment type="caution">
    <text evidence="7">The sequence shown here is derived from an EMBL/GenBank/DDBJ whole genome shotgun (WGS) entry which is preliminary data.</text>
</comment>
<name>A0AA39CRH0_9EURO</name>
<dbReference type="InterPro" id="IPR002347">
    <property type="entry name" value="SDR_fam"/>
</dbReference>
<comment type="similarity">
    <text evidence="1">Belongs to the peptidase S28 family.</text>
</comment>
<organism evidence="7 8">
    <name type="scientific">Cladophialophora chaetospira</name>
    <dbReference type="NCBI Taxonomy" id="386627"/>
    <lineage>
        <taxon>Eukaryota</taxon>
        <taxon>Fungi</taxon>
        <taxon>Dikarya</taxon>
        <taxon>Ascomycota</taxon>
        <taxon>Pezizomycotina</taxon>
        <taxon>Eurotiomycetes</taxon>
        <taxon>Chaetothyriomycetidae</taxon>
        <taxon>Chaetothyriales</taxon>
        <taxon>Herpotrichiellaceae</taxon>
        <taxon>Cladophialophora</taxon>
    </lineage>
</organism>
<dbReference type="GO" id="GO:0004180">
    <property type="term" value="F:carboxypeptidase activity"/>
    <property type="evidence" value="ECO:0007669"/>
    <property type="project" value="UniProtKB-KW"/>
</dbReference>
<dbReference type="CDD" id="cd05233">
    <property type="entry name" value="SDR_c"/>
    <property type="match status" value="1"/>
</dbReference>
<keyword evidence="5" id="KW-0521">NADP</keyword>
<dbReference type="InterPro" id="IPR036291">
    <property type="entry name" value="NAD(P)-bd_dom_sf"/>
</dbReference>
<evidence type="ECO:0000256" key="3">
    <source>
        <dbReference type="ARBA" id="ARBA00022729"/>
    </source>
</evidence>
<dbReference type="EMBL" id="JAPDRK010000001">
    <property type="protein sequence ID" value="KAJ9617213.1"/>
    <property type="molecule type" value="Genomic_DNA"/>
</dbReference>
<dbReference type="PANTHER" id="PTHR11010:SF117">
    <property type="entry name" value="SERINE PROTEASE 16"/>
    <property type="match status" value="1"/>
</dbReference>